<feature type="region of interest" description="Disordered" evidence="1">
    <location>
        <begin position="179"/>
        <end position="206"/>
    </location>
</feature>
<feature type="region of interest" description="Disordered" evidence="1">
    <location>
        <begin position="1"/>
        <end position="25"/>
    </location>
</feature>
<dbReference type="EMBL" id="CM032189">
    <property type="protein sequence ID" value="KAG7087279.1"/>
    <property type="molecule type" value="Genomic_DNA"/>
</dbReference>
<feature type="region of interest" description="Disordered" evidence="1">
    <location>
        <begin position="49"/>
        <end position="71"/>
    </location>
</feature>
<dbReference type="RefSeq" id="XP_043003750.1">
    <property type="nucleotide sequence ID" value="XM_043158403.1"/>
</dbReference>
<evidence type="ECO:0000313" key="3">
    <source>
        <dbReference type="Proteomes" id="UP001049176"/>
    </source>
</evidence>
<organism evidence="2 3">
    <name type="scientific">Marasmius oreades</name>
    <name type="common">fairy-ring Marasmius</name>
    <dbReference type="NCBI Taxonomy" id="181124"/>
    <lineage>
        <taxon>Eukaryota</taxon>
        <taxon>Fungi</taxon>
        <taxon>Dikarya</taxon>
        <taxon>Basidiomycota</taxon>
        <taxon>Agaricomycotina</taxon>
        <taxon>Agaricomycetes</taxon>
        <taxon>Agaricomycetidae</taxon>
        <taxon>Agaricales</taxon>
        <taxon>Marasmiineae</taxon>
        <taxon>Marasmiaceae</taxon>
        <taxon>Marasmius</taxon>
    </lineage>
</organism>
<dbReference type="GeneID" id="66082332"/>
<sequence>MPFAEKQTQEVPKAPKLGTKPLSLDDDEFLPDIPIKLNNFEFDPDYDVEMSYTSQSPTPTQNKDPSALFTGTDGLKSAFNSPSKRSHNGYEDGNLVRINLKFSPLHFLFLDHAISQSLRSPSEQHLRLHKGKGNMKECSQDGKGKGKAVETAEQFDDNPVTAVSATAIVNSVQNEWEAYERYSHSDQQEYNTSSTSQHRSNSTYPN</sequence>
<dbReference type="AlphaFoldDB" id="A0A9P7RPC4"/>
<protein>
    <submittedName>
        <fullName evidence="2">Uncharacterized protein</fullName>
    </submittedName>
</protein>
<gene>
    <name evidence="2" type="ORF">E1B28_013257</name>
</gene>
<feature type="compositionally biased region" description="Basic and acidic residues" evidence="1">
    <location>
        <begin position="134"/>
        <end position="149"/>
    </location>
</feature>
<feature type="compositionally biased region" description="Polar residues" evidence="1">
    <location>
        <begin position="51"/>
        <end position="64"/>
    </location>
</feature>
<name>A0A9P7RPC4_9AGAR</name>
<dbReference type="Proteomes" id="UP001049176">
    <property type="component" value="Chromosome 9"/>
</dbReference>
<accession>A0A9P7RPC4</accession>
<proteinExistence type="predicted"/>
<feature type="region of interest" description="Disordered" evidence="1">
    <location>
        <begin position="130"/>
        <end position="149"/>
    </location>
</feature>
<evidence type="ECO:0000256" key="1">
    <source>
        <dbReference type="SAM" id="MobiDB-lite"/>
    </source>
</evidence>
<evidence type="ECO:0000313" key="2">
    <source>
        <dbReference type="EMBL" id="KAG7087279.1"/>
    </source>
</evidence>
<keyword evidence="3" id="KW-1185">Reference proteome</keyword>
<feature type="compositionally biased region" description="Polar residues" evidence="1">
    <location>
        <begin position="188"/>
        <end position="206"/>
    </location>
</feature>
<reference evidence="2" key="1">
    <citation type="journal article" date="2021" name="Genome Biol. Evol.">
        <title>The assembled and annotated genome of the fairy-ring fungus Marasmius oreades.</title>
        <authorList>
            <person name="Hiltunen M."/>
            <person name="Ament-Velasquez S.L."/>
            <person name="Johannesson H."/>
        </authorList>
    </citation>
    <scope>NUCLEOTIDE SEQUENCE</scope>
    <source>
        <strain evidence="2">03SP1</strain>
    </source>
</reference>
<dbReference type="OrthoDB" id="2899913at2759"/>
<dbReference type="KEGG" id="more:E1B28_013257"/>
<comment type="caution">
    <text evidence="2">The sequence shown here is derived from an EMBL/GenBank/DDBJ whole genome shotgun (WGS) entry which is preliminary data.</text>
</comment>